<evidence type="ECO:0000256" key="3">
    <source>
        <dbReference type="SAM" id="MobiDB-lite"/>
    </source>
</evidence>
<keyword evidence="5" id="KW-1185">Reference proteome</keyword>
<evidence type="ECO:0000256" key="2">
    <source>
        <dbReference type="ARBA" id="ARBA00022801"/>
    </source>
</evidence>
<proteinExistence type="inferred from homology"/>
<keyword evidence="4" id="KW-0645">Protease</keyword>
<dbReference type="SUPFAM" id="SSF56601">
    <property type="entry name" value="beta-lactamase/transpeptidase-like"/>
    <property type="match status" value="1"/>
</dbReference>
<protein>
    <submittedName>
        <fullName evidence="4">D-alanyl-D-alanine carboxypeptidase</fullName>
    </submittedName>
</protein>
<name>A0A917EKP7_9RHOB</name>
<dbReference type="InterPro" id="IPR000667">
    <property type="entry name" value="Peptidase_S13"/>
</dbReference>
<dbReference type="EMBL" id="BMKN01000002">
    <property type="protein sequence ID" value="GGE49999.1"/>
    <property type="molecule type" value="Genomic_DNA"/>
</dbReference>
<gene>
    <name evidence="4" type="ORF">GCM10011517_17230</name>
</gene>
<dbReference type="PANTHER" id="PTHR30023">
    <property type="entry name" value="D-ALANYL-D-ALANINE CARBOXYPEPTIDASE"/>
    <property type="match status" value="1"/>
</dbReference>
<dbReference type="Gene3D" id="3.50.80.20">
    <property type="entry name" value="D-Ala-D-Ala carboxypeptidase C, peptidase S13"/>
    <property type="match status" value="1"/>
</dbReference>
<comment type="similarity">
    <text evidence="1">Belongs to the peptidase S13 family.</text>
</comment>
<reference evidence="4" key="1">
    <citation type="journal article" date="2014" name="Int. J. Syst. Evol. Microbiol.">
        <title>Complete genome sequence of Corynebacterium casei LMG S-19264T (=DSM 44701T), isolated from a smear-ripened cheese.</title>
        <authorList>
            <consortium name="US DOE Joint Genome Institute (JGI-PGF)"/>
            <person name="Walter F."/>
            <person name="Albersmeier A."/>
            <person name="Kalinowski J."/>
            <person name="Ruckert C."/>
        </authorList>
    </citation>
    <scope>NUCLEOTIDE SEQUENCE</scope>
    <source>
        <strain evidence="4">CGMCC 1.16012</strain>
    </source>
</reference>
<keyword evidence="2" id="KW-0378">Hydrolase</keyword>
<dbReference type="Gene3D" id="3.40.710.10">
    <property type="entry name" value="DD-peptidase/beta-lactamase superfamily"/>
    <property type="match status" value="2"/>
</dbReference>
<keyword evidence="4" id="KW-0121">Carboxypeptidase</keyword>
<evidence type="ECO:0000313" key="5">
    <source>
        <dbReference type="Proteomes" id="UP000606730"/>
    </source>
</evidence>
<dbReference type="NCBIfam" id="TIGR00666">
    <property type="entry name" value="PBP4"/>
    <property type="match status" value="1"/>
</dbReference>
<feature type="region of interest" description="Disordered" evidence="3">
    <location>
        <begin position="428"/>
        <end position="447"/>
    </location>
</feature>
<dbReference type="PANTHER" id="PTHR30023:SF0">
    <property type="entry name" value="PENICILLIN-SENSITIVE CARBOXYPEPTIDASE A"/>
    <property type="match status" value="1"/>
</dbReference>
<evidence type="ECO:0000313" key="4">
    <source>
        <dbReference type="EMBL" id="GGE49999.1"/>
    </source>
</evidence>
<evidence type="ECO:0000256" key="1">
    <source>
        <dbReference type="ARBA" id="ARBA00006096"/>
    </source>
</evidence>
<sequence length="465" mass="50170">MRPTARPAGLVRRQAPGAESLIAKAKLGGEVAYVVADARSGTILEARNGDMALPPASVTKAITALYALDRMGMGYRFRTRLLATGPIAGGKLEGDLILAGGGDPTLDTDHLMGLAAQLKAAGVHEVTGKLRVYDGALPTLEAIEPDQPEHVGYNPAVSGLNLNFNRVHFEWKRAAQGYAITMQARALKHRPDVNLTRMRIADRGAPVYTYDRNGKTEDWSVARGALGKEGGRWLPVRQPGLYAAEVFETLARSHGIVLRRGPKATHVHGQVIAEHLSPPMPEMLRAMLKYSTNLTAEVMGLMATRQAGSNPGSLEASARTMNSWLHRFCGAETSKFVDHSGLGSGAKVAPTELVKALVRAGPDGQLRGLMKPAYLQNERGAPIKDGPVDIRAKTGTLNFVSALSGYLRNGQGRHMAFAILTADEPRRAALSVEERERPSGGKSWSKRSRRLQAQLLDRWSTLYGA</sequence>
<dbReference type="AlphaFoldDB" id="A0A917EKP7"/>
<comment type="caution">
    <text evidence="4">The sequence shown here is derived from an EMBL/GenBank/DDBJ whole genome shotgun (WGS) entry which is preliminary data.</text>
</comment>
<dbReference type="GO" id="GO:0000270">
    <property type="term" value="P:peptidoglycan metabolic process"/>
    <property type="evidence" value="ECO:0007669"/>
    <property type="project" value="TreeGrafter"/>
</dbReference>
<dbReference type="Pfam" id="PF02113">
    <property type="entry name" value="Peptidase_S13"/>
    <property type="match status" value="1"/>
</dbReference>
<accession>A0A917EKP7</accession>
<feature type="compositionally biased region" description="Basic and acidic residues" evidence="3">
    <location>
        <begin position="428"/>
        <end position="439"/>
    </location>
</feature>
<organism evidence="4 5">
    <name type="scientific">Actibacterium pelagium</name>
    <dbReference type="NCBI Taxonomy" id="2029103"/>
    <lineage>
        <taxon>Bacteria</taxon>
        <taxon>Pseudomonadati</taxon>
        <taxon>Pseudomonadota</taxon>
        <taxon>Alphaproteobacteria</taxon>
        <taxon>Rhodobacterales</taxon>
        <taxon>Roseobacteraceae</taxon>
        <taxon>Actibacterium</taxon>
    </lineage>
</organism>
<reference evidence="4" key="2">
    <citation type="submission" date="2020-09" db="EMBL/GenBank/DDBJ databases">
        <authorList>
            <person name="Sun Q."/>
            <person name="Zhou Y."/>
        </authorList>
    </citation>
    <scope>NUCLEOTIDE SEQUENCE</scope>
    <source>
        <strain evidence="4">CGMCC 1.16012</strain>
    </source>
</reference>
<dbReference type="Proteomes" id="UP000606730">
    <property type="component" value="Unassembled WGS sequence"/>
</dbReference>
<dbReference type="GO" id="GO:0006508">
    <property type="term" value="P:proteolysis"/>
    <property type="evidence" value="ECO:0007669"/>
    <property type="project" value="InterPro"/>
</dbReference>
<dbReference type="GO" id="GO:0004185">
    <property type="term" value="F:serine-type carboxypeptidase activity"/>
    <property type="evidence" value="ECO:0007669"/>
    <property type="project" value="InterPro"/>
</dbReference>
<dbReference type="InterPro" id="IPR012338">
    <property type="entry name" value="Beta-lactam/transpept-like"/>
</dbReference>
<dbReference type="PRINTS" id="PR00922">
    <property type="entry name" value="DADACBPTASE3"/>
</dbReference>